<feature type="region of interest" description="Disordered" evidence="6">
    <location>
        <begin position="1"/>
        <end position="36"/>
    </location>
</feature>
<feature type="compositionally biased region" description="Low complexity" evidence="6">
    <location>
        <begin position="23"/>
        <end position="34"/>
    </location>
</feature>
<proteinExistence type="predicted"/>
<feature type="transmembrane region" description="Helical" evidence="7">
    <location>
        <begin position="466"/>
        <end position="487"/>
    </location>
</feature>
<feature type="transmembrane region" description="Helical" evidence="7">
    <location>
        <begin position="411"/>
        <end position="429"/>
    </location>
</feature>
<dbReference type="PROSITE" id="PS50850">
    <property type="entry name" value="MFS"/>
    <property type="match status" value="1"/>
</dbReference>
<feature type="transmembrane region" description="Helical" evidence="7">
    <location>
        <begin position="208"/>
        <end position="235"/>
    </location>
</feature>
<keyword evidence="2" id="KW-0813">Transport</keyword>
<feature type="transmembrane region" description="Helical" evidence="7">
    <location>
        <begin position="537"/>
        <end position="557"/>
    </location>
</feature>
<dbReference type="InterPro" id="IPR036259">
    <property type="entry name" value="MFS_trans_sf"/>
</dbReference>
<keyword evidence="3 7" id="KW-0812">Transmembrane</keyword>
<gene>
    <name evidence="9" type="ORF">L486_07243</name>
</gene>
<dbReference type="PANTHER" id="PTHR42718:SF9">
    <property type="entry name" value="MAJOR FACILITATOR SUPERFAMILY MULTIDRUG TRANSPORTER MFSC"/>
    <property type="match status" value="1"/>
</dbReference>
<evidence type="ECO:0000256" key="7">
    <source>
        <dbReference type="SAM" id="Phobius"/>
    </source>
</evidence>
<feature type="transmembrane region" description="Helical" evidence="7">
    <location>
        <begin position="293"/>
        <end position="312"/>
    </location>
</feature>
<dbReference type="Gene3D" id="1.20.1250.20">
    <property type="entry name" value="MFS general substrate transporter like domains"/>
    <property type="match status" value="2"/>
</dbReference>
<reference evidence="10" key="2">
    <citation type="submission" date="2013-12" db="EMBL/GenBank/DDBJ databases">
        <title>Evolution of pathogenesis and genome organization in the Tremellales.</title>
        <authorList>
            <person name="Cuomo C."/>
            <person name="Litvintseva A."/>
            <person name="Heitman J."/>
            <person name="Chen Y."/>
            <person name="Sun S."/>
            <person name="Springer D."/>
            <person name="Dromer F."/>
            <person name="Young S."/>
            <person name="Zeng Q."/>
            <person name="Chapman S."/>
            <person name="Gujja S."/>
            <person name="Saif S."/>
            <person name="Birren B."/>
        </authorList>
    </citation>
    <scope>NUCLEOTIDE SEQUENCE [LARGE SCALE GENOMIC DNA]</scope>
    <source>
        <strain evidence="10">CBS 10435</strain>
    </source>
</reference>
<feature type="transmembrane region" description="Helical" evidence="7">
    <location>
        <begin position="499"/>
        <end position="525"/>
    </location>
</feature>
<dbReference type="GO" id="GO:0022857">
    <property type="term" value="F:transmembrane transporter activity"/>
    <property type="evidence" value="ECO:0007669"/>
    <property type="project" value="InterPro"/>
</dbReference>
<evidence type="ECO:0000256" key="2">
    <source>
        <dbReference type="ARBA" id="ARBA00022448"/>
    </source>
</evidence>
<dbReference type="AlphaFoldDB" id="A0A1B9IHW8"/>
<feature type="transmembrane region" description="Helical" evidence="7">
    <location>
        <begin position="324"/>
        <end position="342"/>
    </location>
</feature>
<feature type="transmembrane region" description="Helical" evidence="7">
    <location>
        <begin position="436"/>
        <end position="454"/>
    </location>
</feature>
<dbReference type="Proteomes" id="UP000092583">
    <property type="component" value="Unassembled WGS sequence"/>
</dbReference>
<comment type="subcellular location">
    <subcellularLocation>
        <location evidence="1">Membrane</location>
        <topology evidence="1">Multi-pass membrane protein</topology>
    </subcellularLocation>
</comment>
<feature type="transmembrane region" description="Helical" evidence="7">
    <location>
        <begin position="60"/>
        <end position="84"/>
    </location>
</feature>
<name>A0A1B9IHW8_9TREE</name>
<dbReference type="InterPro" id="IPR011701">
    <property type="entry name" value="MFS"/>
</dbReference>
<feature type="transmembrane region" description="Helical" evidence="7">
    <location>
        <begin position="150"/>
        <end position="169"/>
    </location>
</feature>
<evidence type="ECO:0000313" key="10">
    <source>
        <dbReference type="Proteomes" id="UP000092583"/>
    </source>
</evidence>
<sequence>MESKPITREASNDEGKDTKGGIEESPSTSTSETTAQEDVMAIPRDSVIVPSLLLSRMQKIMLSGTISVTYFMMSLSVGSGLLIIPVMADYFDVSVLAVQWVTSAYQLAYGWSVKPLHSIPSVYWICVEPHWISGLLVSGRLADLYGRKKLYLLGMLVSTIANVISGVIPDRIALTVFRAIAGLGLSISTPAGFGIIGITFREEPSRTIAFAALGVGTPLGAVVGEVVGGLIAGATRKGWQYLYFLIAGFGILPIITGIFYIPSDEKTTPPRGQLTDIPDDPAGKMEKSRKVDWTGAGLITVGLSLLLFSFTQAGLVDEGWKTPYVPPVFSISVILIIVFGIWEYHLEHRVANSNVPPIVRLSVFTRHKWRITAILGIASFDWMGGCGWVYLTSVYYQDLLGYSPLKNAVHLPPAPITGIICSYLVTLAAPRITAPVLLALGGISTGLANALFAFQPPHSMYWVHKFFGAILHPFGGDLTIPIGSVMISNLVDDDEQNIAGALFQVALQIAGTLDLCLSSIILTRIESMHDLLEGLRISLWFNAACCWLVLVIIFLAFRKIGLAKDVAKAIRMVKE</sequence>
<evidence type="ECO:0000259" key="8">
    <source>
        <dbReference type="PROSITE" id="PS50850"/>
    </source>
</evidence>
<feature type="transmembrane region" description="Helical" evidence="7">
    <location>
        <begin position="369"/>
        <end position="391"/>
    </location>
</feature>
<accession>A0A1B9IHW8</accession>
<feature type="transmembrane region" description="Helical" evidence="7">
    <location>
        <begin position="121"/>
        <end position="138"/>
    </location>
</feature>
<evidence type="ECO:0000256" key="4">
    <source>
        <dbReference type="ARBA" id="ARBA00022989"/>
    </source>
</evidence>
<keyword evidence="5 7" id="KW-0472">Membrane</keyword>
<evidence type="ECO:0000256" key="6">
    <source>
        <dbReference type="SAM" id="MobiDB-lite"/>
    </source>
</evidence>
<reference evidence="9 10" key="1">
    <citation type="submission" date="2013-07" db="EMBL/GenBank/DDBJ databases">
        <title>The Genome Sequence of Kwoniella mangroviensis CBS10435.</title>
        <authorList>
            <consortium name="The Broad Institute Genome Sequencing Platform"/>
            <person name="Cuomo C."/>
            <person name="Litvintseva A."/>
            <person name="Chen Y."/>
            <person name="Heitman J."/>
            <person name="Sun S."/>
            <person name="Springer D."/>
            <person name="Dromer F."/>
            <person name="Young S.K."/>
            <person name="Zeng Q."/>
            <person name="Gargeya S."/>
            <person name="Fitzgerald M."/>
            <person name="Abouelleil A."/>
            <person name="Alvarado L."/>
            <person name="Berlin A.M."/>
            <person name="Chapman S.B."/>
            <person name="Dewar J."/>
            <person name="Goldberg J."/>
            <person name="Griggs A."/>
            <person name="Gujja S."/>
            <person name="Hansen M."/>
            <person name="Howarth C."/>
            <person name="Imamovic A."/>
            <person name="Larimer J."/>
            <person name="McCowan C."/>
            <person name="Murphy C."/>
            <person name="Pearson M."/>
            <person name="Priest M."/>
            <person name="Roberts A."/>
            <person name="Saif S."/>
            <person name="Shea T."/>
            <person name="Sykes S."/>
            <person name="Wortman J."/>
            <person name="Nusbaum C."/>
            <person name="Birren B."/>
        </authorList>
    </citation>
    <scope>NUCLEOTIDE SEQUENCE [LARGE SCALE GENOMIC DNA]</scope>
    <source>
        <strain evidence="9 10">CBS 10435</strain>
    </source>
</reference>
<dbReference type="InterPro" id="IPR020846">
    <property type="entry name" value="MFS_dom"/>
</dbReference>
<protein>
    <recommendedName>
        <fullName evidence="8">Major facilitator superfamily (MFS) profile domain-containing protein</fullName>
    </recommendedName>
</protein>
<evidence type="ECO:0000256" key="1">
    <source>
        <dbReference type="ARBA" id="ARBA00004141"/>
    </source>
</evidence>
<organism evidence="9 10">
    <name type="scientific">Kwoniella mangroviensis CBS 10435</name>
    <dbReference type="NCBI Taxonomy" id="1331196"/>
    <lineage>
        <taxon>Eukaryota</taxon>
        <taxon>Fungi</taxon>
        <taxon>Dikarya</taxon>
        <taxon>Basidiomycota</taxon>
        <taxon>Agaricomycotina</taxon>
        <taxon>Tremellomycetes</taxon>
        <taxon>Tremellales</taxon>
        <taxon>Cryptococcaceae</taxon>
        <taxon>Kwoniella</taxon>
    </lineage>
</organism>
<dbReference type="PROSITE" id="PS00216">
    <property type="entry name" value="SUGAR_TRANSPORT_1"/>
    <property type="match status" value="1"/>
</dbReference>
<keyword evidence="4 7" id="KW-1133">Transmembrane helix</keyword>
<evidence type="ECO:0000256" key="5">
    <source>
        <dbReference type="ARBA" id="ARBA00023136"/>
    </source>
</evidence>
<feature type="transmembrane region" description="Helical" evidence="7">
    <location>
        <begin position="175"/>
        <end position="196"/>
    </location>
</feature>
<feature type="domain" description="Major facilitator superfamily (MFS) profile" evidence="8">
    <location>
        <begin position="62"/>
        <end position="561"/>
    </location>
</feature>
<dbReference type="PANTHER" id="PTHR42718">
    <property type="entry name" value="MAJOR FACILITATOR SUPERFAMILY MULTIDRUG TRANSPORTER MFSC"/>
    <property type="match status" value="1"/>
</dbReference>
<dbReference type="OrthoDB" id="5086884at2759"/>
<dbReference type="SUPFAM" id="SSF103473">
    <property type="entry name" value="MFS general substrate transporter"/>
    <property type="match status" value="1"/>
</dbReference>
<dbReference type="GO" id="GO:0016020">
    <property type="term" value="C:membrane"/>
    <property type="evidence" value="ECO:0007669"/>
    <property type="project" value="UniProtKB-SubCell"/>
</dbReference>
<evidence type="ECO:0000313" key="9">
    <source>
        <dbReference type="EMBL" id="OCF55132.1"/>
    </source>
</evidence>
<dbReference type="STRING" id="1331196.A0A1B9IHW8"/>
<keyword evidence="10" id="KW-1185">Reference proteome</keyword>
<dbReference type="InterPro" id="IPR005829">
    <property type="entry name" value="Sugar_transporter_CS"/>
</dbReference>
<feature type="compositionally biased region" description="Basic and acidic residues" evidence="6">
    <location>
        <begin position="1"/>
        <end position="22"/>
    </location>
</feature>
<evidence type="ECO:0000256" key="3">
    <source>
        <dbReference type="ARBA" id="ARBA00022692"/>
    </source>
</evidence>
<dbReference type="Pfam" id="PF07690">
    <property type="entry name" value="MFS_1"/>
    <property type="match status" value="1"/>
</dbReference>
<dbReference type="EMBL" id="KI669467">
    <property type="protein sequence ID" value="OCF55132.1"/>
    <property type="molecule type" value="Genomic_DNA"/>
</dbReference>
<feature type="transmembrane region" description="Helical" evidence="7">
    <location>
        <begin position="241"/>
        <end position="261"/>
    </location>
</feature>